<dbReference type="SUPFAM" id="SSF46955">
    <property type="entry name" value="Putative DNA-binding domain"/>
    <property type="match status" value="1"/>
</dbReference>
<dbReference type="InterPro" id="IPR010093">
    <property type="entry name" value="SinI_DNA-bd"/>
</dbReference>
<feature type="domain" description="Helix-turn-helix" evidence="1">
    <location>
        <begin position="18"/>
        <end position="67"/>
    </location>
</feature>
<dbReference type="NCBIfam" id="TIGR01764">
    <property type="entry name" value="excise"/>
    <property type="match status" value="1"/>
</dbReference>
<reference evidence="3" key="1">
    <citation type="journal article" date="2019" name="Int. J. Syst. Evol. Microbiol.">
        <title>The Global Catalogue of Microorganisms (GCM) 10K type strain sequencing project: providing services to taxonomists for standard genome sequencing and annotation.</title>
        <authorList>
            <consortium name="The Broad Institute Genomics Platform"/>
            <consortium name="The Broad Institute Genome Sequencing Center for Infectious Disease"/>
            <person name="Wu L."/>
            <person name="Ma J."/>
        </authorList>
    </citation>
    <scope>NUCLEOTIDE SEQUENCE [LARGE SCALE GENOMIC DNA]</scope>
    <source>
        <strain evidence="3">CGMCC 1.12125</strain>
    </source>
</reference>
<sequence length="73" mass="8454">MMNDATAVDSLLEGQPDLLTTDDICTLMRVSQGTVLRWMKEQGLPTISVGPRLRRVQREHFREWLLRADEIKD</sequence>
<accession>A0ABV8Y3F2</accession>
<dbReference type="EMBL" id="JBHSEN010000003">
    <property type="protein sequence ID" value="MFC4431045.1"/>
    <property type="molecule type" value="Genomic_DNA"/>
</dbReference>
<gene>
    <name evidence="2" type="ORF">ACFO0K_15350</name>
</gene>
<name>A0ABV8Y3F2_9MICC</name>
<protein>
    <submittedName>
        <fullName evidence="2">Helix-turn-helix domain-containing protein</fullName>
    </submittedName>
</protein>
<dbReference type="InterPro" id="IPR009061">
    <property type="entry name" value="DNA-bd_dom_put_sf"/>
</dbReference>
<keyword evidence="3" id="KW-1185">Reference proteome</keyword>
<organism evidence="2 3">
    <name type="scientific">Citricoccus alkalitolerans</name>
    <dbReference type="NCBI Taxonomy" id="246603"/>
    <lineage>
        <taxon>Bacteria</taxon>
        <taxon>Bacillati</taxon>
        <taxon>Actinomycetota</taxon>
        <taxon>Actinomycetes</taxon>
        <taxon>Micrococcales</taxon>
        <taxon>Micrococcaceae</taxon>
        <taxon>Citricoccus</taxon>
    </lineage>
</organism>
<comment type="caution">
    <text evidence="2">The sequence shown here is derived from an EMBL/GenBank/DDBJ whole genome shotgun (WGS) entry which is preliminary data.</text>
</comment>
<dbReference type="Proteomes" id="UP001595965">
    <property type="component" value="Unassembled WGS sequence"/>
</dbReference>
<dbReference type="RefSeq" id="WP_344231161.1">
    <property type="nucleotide sequence ID" value="NZ_BAAALH010000003.1"/>
</dbReference>
<evidence type="ECO:0000313" key="2">
    <source>
        <dbReference type="EMBL" id="MFC4431045.1"/>
    </source>
</evidence>
<dbReference type="InterPro" id="IPR041657">
    <property type="entry name" value="HTH_17"/>
</dbReference>
<proteinExistence type="predicted"/>
<evidence type="ECO:0000313" key="3">
    <source>
        <dbReference type="Proteomes" id="UP001595965"/>
    </source>
</evidence>
<evidence type="ECO:0000259" key="1">
    <source>
        <dbReference type="Pfam" id="PF12728"/>
    </source>
</evidence>
<dbReference type="Pfam" id="PF12728">
    <property type="entry name" value="HTH_17"/>
    <property type="match status" value="1"/>
</dbReference>